<evidence type="ECO:0000313" key="4">
    <source>
        <dbReference type="Proteomes" id="UP000003160"/>
    </source>
</evidence>
<keyword evidence="2" id="KW-0472">Membrane</keyword>
<dbReference type="AlphaFoldDB" id="D1Q0C3"/>
<keyword evidence="2" id="KW-1133">Transmembrane helix</keyword>
<protein>
    <submittedName>
        <fullName evidence="3">Uncharacterized protein</fullName>
    </submittedName>
</protein>
<name>D1Q0C3_9BACT</name>
<comment type="caution">
    <text evidence="3">The sequence shown here is derived from an EMBL/GenBank/DDBJ whole genome shotgun (WGS) entry which is preliminary data.</text>
</comment>
<feature type="transmembrane region" description="Helical" evidence="2">
    <location>
        <begin position="24"/>
        <end position="42"/>
    </location>
</feature>
<feature type="coiled-coil region" evidence="1">
    <location>
        <begin position="45"/>
        <end position="83"/>
    </location>
</feature>
<sequence>MCYLLLFVFFIAICFIVGWNTLGWALVAGTVGTVLLMIIFAVQDSDKKKKEQEELKKRNAELAKQKELKRQEYEQLKSELVGKYGQIDKEIILSEYNSDNAILAFSKGSRIWLAGNDLPMNSILSCNLSDNSKTIKGKTTIQSKTNTGNMAKRAVVGGVLLGGAGALAGGVTAKKDGTIVSEDDKVFHDYTVLVNIDDFSTPIVRLHCGQNGTLANDIIGLLNVIINRNRSSH</sequence>
<dbReference type="OrthoDB" id="9868474at2"/>
<keyword evidence="2" id="KW-0812">Transmembrane</keyword>
<evidence type="ECO:0000313" key="3">
    <source>
        <dbReference type="EMBL" id="EFA42908.1"/>
    </source>
</evidence>
<keyword evidence="4" id="KW-1185">Reference proteome</keyword>
<keyword evidence="1" id="KW-0175">Coiled coil</keyword>
<gene>
    <name evidence="3" type="ORF">HMPREF0645_2658</name>
</gene>
<dbReference type="HOGENOM" id="CLU_1189066_0_0_10"/>
<proteinExistence type="predicted"/>
<organism evidence="3 4">
    <name type="scientific">Hallella bergensis DSM 17361</name>
    <dbReference type="NCBI Taxonomy" id="585502"/>
    <lineage>
        <taxon>Bacteria</taxon>
        <taxon>Pseudomonadati</taxon>
        <taxon>Bacteroidota</taxon>
        <taxon>Bacteroidia</taxon>
        <taxon>Bacteroidales</taxon>
        <taxon>Prevotellaceae</taxon>
        <taxon>Hallella</taxon>
    </lineage>
</organism>
<reference evidence="3 4" key="1">
    <citation type="submission" date="2009-10" db="EMBL/GenBank/DDBJ databases">
        <authorList>
            <person name="Qin X."/>
            <person name="Bachman B."/>
            <person name="Battles P."/>
            <person name="Bell A."/>
            <person name="Bess C."/>
            <person name="Bickham C."/>
            <person name="Chaboub L."/>
            <person name="Chen D."/>
            <person name="Coyle M."/>
            <person name="Deiros D.R."/>
            <person name="Dinh H."/>
            <person name="Forbes L."/>
            <person name="Fowler G."/>
            <person name="Francisco L."/>
            <person name="Fu Q."/>
            <person name="Gubbala S."/>
            <person name="Hale W."/>
            <person name="Han Y."/>
            <person name="Hemphill L."/>
            <person name="Highlander S.K."/>
            <person name="Hirani K."/>
            <person name="Hogues M."/>
            <person name="Jackson L."/>
            <person name="Jakkamsetti A."/>
            <person name="Javaid M."/>
            <person name="Jiang H."/>
            <person name="Korchina V."/>
            <person name="Kovar C."/>
            <person name="Lara F."/>
            <person name="Lee S."/>
            <person name="Mata R."/>
            <person name="Mathew T."/>
            <person name="Moen C."/>
            <person name="Morales K."/>
            <person name="Munidasa M."/>
            <person name="Nazareth L."/>
            <person name="Ngo R."/>
            <person name="Nguyen L."/>
            <person name="Okwuonu G."/>
            <person name="Ongeri F."/>
            <person name="Patil S."/>
            <person name="Petrosino J."/>
            <person name="Pham C."/>
            <person name="Pham P."/>
            <person name="Pu L.-L."/>
            <person name="Puazo M."/>
            <person name="Raj R."/>
            <person name="Reid J."/>
            <person name="Rouhana J."/>
            <person name="Saada N."/>
            <person name="Shang Y."/>
            <person name="Simmons D."/>
            <person name="Thornton R."/>
            <person name="Warren J."/>
            <person name="Weissenberger G."/>
            <person name="Zhang J."/>
            <person name="Zhang L."/>
            <person name="Zhou C."/>
            <person name="Zhu D."/>
            <person name="Muzny D."/>
            <person name="Worley K."/>
            <person name="Gibbs R."/>
        </authorList>
    </citation>
    <scope>NUCLEOTIDE SEQUENCE [LARGE SCALE GENOMIC DNA]</scope>
    <source>
        <strain evidence="3 4">DSM 17361</strain>
    </source>
</reference>
<evidence type="ECO:0000256" key="2">
    <source>
        <dbReference type="SAM" id="Phobius"/>
    </source>
</evidence>
<evidence type="ECO:0000256" key="1">
    <source>
        <dbReference type="SAM" id="Coils"/>
    </source>
</evidence>
<dbReference type="EMBL" id="ACKS01000108">
    <property type="protein sequence ID" value="EFA42908.1"/>
    <property type="molecule type" value="Genomic_DNA"/>
</dbReference>
<accession>D1Q0C3</accession>
<dbReference type="Proteomes" id="UP000003160">
    <property type="component" value="Unassembled WGS sequence"/>
</dbReference>
<dbReference type="RefSeq" id="WP_007175053.1">
    <property type="nucleotide sequence ID" value="NZ_GG704783.1"/>
</dbReference>